<evidence type="ECO:0008006" key="4">
    <source>
        <dbReference type="Google" id="ProtNLM"/>
    </source>
</evidence>
<keyword evidence="1" id="KW-0812">Transmembrane</keyword>
<dbReference type="eggNOG" id="COG1300">
    <property type="taxonomic scope" value="Bacteria"/>
</dbReference>
<feature type="transmembrane region" description="Helical" evidence="1">
    <location>
        <begin position="83"/>
        <end position="116"/>
    </location>
</feature>
<protein>
    <recommendedName>
        <fullName evidence="4">Stage II sporulation protein M</fullName>
    </recommendedName>
</protein>
<feature type="transmembrane region" description="Helical" evidence="1">
    <location>
        <begin position="178"/>
        <end position="199"/>
    </location>
</feature>
<evidence type="ECO:0000256" key="1">
    <source>
        <dbReference type="SAM" id="Phobius"/>
    </source>
</evidence>
<comment type="caution">
    <text evidence="2">The sequence shown here is derived from an EMBL/GenBank/DDBJ whole genome shotgun (WGS) entry which is preliminary data.</text>
</comment>
<name>A0A0A5GMU2_9BACI</name>
<organism evidence="2 3">
    <name type="scientific">Pontibacillus halophilus JSM 076056 = DSM 19796</name>
    <dbReference type="NCBI Taxonomy" id="1385510"/>
    <lineage>
        <taxon>Bacteria</taxon>
        <taxon>Bacillati</taxon>
        <taxon>Bacillota</taxon>
        <taxon>Bacilli</taxon>
        <taxon>Bacillales</taxon>
        <taxon>Bacillaceae</taxon>
        <taxon>Pontibacillus</taxon>
    </lineage>
</organism>
<sequence length="206" mass="23267">MQRLYKHEWDKFKESYRLPFLIGMVLTMVFGVVAYYMLLSNPDVVDAYMAAIQQQMERIDLSEEDFGTFTAAWGIMSNNIRVALLTVVLGIVPILIVPYFIPVSTILSISVLSAYYQNVGDNLGELLLKGILPHGITELIAIFLAAAIGFHFSLITFKKLFTEERKSIHWFRAVKECFLSFVLVVFPLLVLSGLIEGYITPAIMGM</sequence>
<dbReference type="Proteomes" id="UP000030528">
    <property type="component" value="Unassembled WGS sequence"/>
</dbReference>
<gene>
    <name evidence="2" type="ORF">N781_17135</name>
</gene>
<dbReference type="PANTHER" id="PTHR35337:SF1">
    <property type="entry name" value="SLR1478 PROTEIN"/>
    <property type="match status" value="1"/>
</dbReference>
<dbReference type="AlphaFoldDB" id="A0A0A5GMU2"/>
<evidence type="ECO:0000313" key="2">
    <source>
        <dbReference type="EMBL" id="KGX92523.1"/>
    </source>
</evidence>
<feature type="transmembrane region" description="Helical" evidence="1">
    <location>
        <begin position="136"/>
        <end position="157"/>
    </location>
</feature>
<dbReference type="STRING" id="1385510.GCA_000425205_02008"/>
<keyword evidence="3" id="KW-1185">Reference proteome</keyword>
<keyword evidence="1" id="KW-0472">Membrane</keyword>
<dbReference type="RefSeq" id="WP_026800392.1">
    <property type="nucleotide sequence ID" value="NZ_AULI01000008.1"/>
</dbReference>
<dbReference type="PANTHER" id="PTHR35337">
    <property type="entry name" value="SLR1478 PROTEIN"/>
    <property type="match status" value="1"/>
</dbReference>
<dbReference type="Pfam" id="PF01944">
    <property type="entry name" value="SpoIIM"/>
    <property type="match status" value="1"/>
</dbReference>
<proteinExistence type="predicted"/>
<accession>A0A0A5GMU2</accession>
<keyword evidence="1" id="KW-1133">Transmembrane helix</keyword>
<dbReference type="EMBL" id="AVPE01000006">
    <property type="protein sequence ID" value="KGX92523.1"/>
    <property type="molecule type" value="Genomic_DNA"/>
</dbReference>
<feature type="transmembrane region" description="Helical" evidence="1">
    <location>
        <begin position="20"/>
        <end position="39"/>
    </location>
</feature>
<evidence type="ECO:0000313" key="3">
    <source>
        <dbReference type="Proteomes" id="UP000030528"/>
    </source>
</evidence>
<reference evidence="2 3" key="1">
    <citation type="submission" date="2013-08" db="EMBL/GenBank/DDBJ databases">
        <authorList>
            <person name="Huang J."/>
            <person name="Wang G."/>
        </authorList>
    </citation>
    <scope>NUCLEOTIDE SEQUENCE [LARGE SCALE GENOMIC DNA]</scope>
    <source>
        <strain evidence="2 3">JSM 076056</strain>
    </source>
</reference>
<dbReference type="InterPro" id="IPR002798">
    <property type="entry name" value="SpoIIM-like"/>
</dbReference>